<dbReference type="InterPro" id="IPR029058">
    <property type="entry name" value="AB_hydrolase_fold"/>
</dbReference>
<dbReference type="Gene3D" id="1.20.5.340">
    <property type="match status" value="8"/>
</dbReference>
<name>A0A2T3YSK2_TRIA4</name>
<dbReference type="SUPFAM" id="SSF52540">
    <property type="entry name" value="P-loop containing nucleoside triphosphate hydrolases"/>
    <property type="match status" value="1"/>
</dbReference>
<dbReference type="PANTHER" id="PTHR10039">
    <property type="entry name" value="AMELOGENIN"/>
    <property type="match status" value="1"/>
</dbReference>
<dbReference type="Gene3D" id="3.40.50.300">
    <property type="entry name" value="P-loop containing nucleotide triphosphate hydrolases"/>
    <property type="match status" value="1"/>
</dbReference>
<dbReference type="InterPro" id="IPR007111">
    <property type="entry name" value="NACHT_NTPase"/>
</dbReference>
<evidence type="ECO:0000313" key="4">
    <source>
        <dbReference type="EMBL" id="PTB35494.1"/>
    </source>
</evidence>
<protein>
    <recommendedName>
        <fullName evidence="3">NACHT domain-containing protein</fullName>
    </recommendedName>
</protein>
<dbReference type="Gene3D" id="3.40.50.1820">
    <property type="entry name" value="alpha/beta hydrolase"/>
    <property type="match status" value="1"/>
</dbReference>
<keyword evidence="5" id="KW-1185">Reference proteome</keyword>
<evidence type="ECO:0000313" key="5">
    <source>
        <dbReference type="Proteomes" id="UP000240493"/>
    </source>
</evidence>
<dbReference type="SMART" id="SM00248">
    <property type="entry name" value="ANK"/>
    <property type="match status" value="4"/>
</dbReference>
<dbReference type="SUPFAM" id="SSF48403">
    <property type="entry name" value="Ankyrin repeat"/>
    <property type="match status" value="1"/>
</dbReference>
<evidence type="ECO:0000256" key="1">
    <source>
        <dbReference type="ARBA" id="ARBA00022737"/>
    </source>
</evidence>
<dbReference type="PROSITE" id="PS50088">
    <property type="entry name" value="ANK_REPEAT"/>
    <property type="match status" value="1"/>
</dbReference>
<dbReference type="Pfam" id="PF12796">
    <property type="entry name" value="Ank_2"/>
    <property type="match status" value="1"/>
</dbReference>
<feature type="repeat" description="ANK" evidence="2">
    <location>
        <begin position="1881"/>
        <end position="1913"/>
    </location>
</feature>
<dbReference type="InterPro" id="IPR056884">
    <property type="entry name" value="NPHP3-like_N"/>
</dbReference>
<dbReference type="InterPro" id="IPR027417">
    <property type="entry name" value="P-loop_NTPase"/>
</dbReference>
<dbReference type="Proteomes" id="UP000240493">
    <property type="component" value="Unassembled WGS sequence"/>
</dbReference>
<dbReference type="EMBL" id="KZ679275">
    <property type="protein sequence ID" value="PTB35494.1"/>
    <property type="molecule type" value="Genomic_DNA"/>
</dbReference>
<accession>A0A2T3YSK2</accession>
<keyword evidence="2" id="KW-0040">ANK repeat</keyword>
<dbReference type="PROSITE" id="PS50297">
    <property type="entry name" value="ANK_REP_REGION"/>
    <property type="match status" value="1"/>
</dbReference>
<dbReference type="PROSITE" id="PS50837">
    <property type="entry name" value="NACHT"/>
    <property type="match status" value="1"/>
</dbReference>
<evidence type="ECO:0000259" key="3">
    <source>
        <dbReference type="PROSITE" id="PS50837"/>
    </source>
</evidence>
<dbReference type="Pfam" id="PF23397">
    <property type="entry name" value="DUF7104"/>
    <property type="match status" value="21"/>
</dbReference>
<dbReference type="SUPFAM" id="SSF53474">
    <property type="entry name" value="alpha/beta-Hydrolases"/>
    <property type="match status" value="1"/>
</dbReference>
<dbReference type="PANTHER" id="PTHR10039:SF14">
    <property type="entry name" value="NACHT DOMAIN-CONTAINING PROTEIN"/>
    <property type="match status" value="1"/>
</dbReference>
<feature type="domain" description="NACHT" evidence="3">
    <location>
        <begin position="471"/>
        <end position="625"/>
    </location>
</feature>
<keyword evidence="1" id="KW-0677">Repeat</keyword>
<sequence length="1941" mass="215852">MAIFILLVSTVILAIFLSFGLAFIVPRPNYNTQPHIPRKNSRKYLTIRISNIPRDVTKDQFRGILRSLSKTTSDFTSNNILGWSFTPAAIVGLSERFCVATVTFHVAPALGDLEVSLKRKLGEGATRLFVDEDFFGLTPLAAPLQSPAVDIIAVTGLSGHAFGSWKARSGPDMWLRDFLPPSVPNARIMIYGYDTKLPGSQSEASILELSKKLLESVKTSRSGESKNRPLIFIGHSLGGLVLKQALVQACDGSDDDKAVFMSCYALMLFGVPNRGIETSSLMAMVKGQPNEALVRDLSESSRFLSLLQSMFYERFTIDSSRIICVYETQMTPTVEWSVKTASWERTGQKVMMVPHTSATHVSKNEKTYDHLPIDADHSNIVKFHNPSNQDYAIIEARIKQLIDQALPIVKSRFISHQKKLSALESQYVNTLNSPNYDWFRHGKVDEPAPGTLRWFLREKQFLSWKDSNESSILWIRGSAGQGKTVLAKFLLDHLESAISDPGSKPTVIYFFFYDQDQSLRTVEAALRSLIKQLILHRRGHAFQAISEKFDIESPVIPEYILWRVLDELLRTSIFGTIYCVFDALDECRDDSPTPRLPDFFSKLIKSSSINKPTNLIIKALMISRPTVELSRVLEQRPFIHLKANPQDLEVFIRSQIEKIGLSDDLHGNAIKLLTSRAGQTFIWISIVLKKIKAVTSPLSEVDMEKIITQSPSDLTALYEDIMTQIMRSENEIQQKLLAWVVYGQQALTLPELQEALSVQHDSSSVESTKKYMIRLTEYVVTSVAILEISFGKVYLIHQSAKDFLLLSGHLAAAEFCRILRPSAYLGRICMVYLCFSEFKSGPCCDRAELDQRIRQYPFLRYAARNWHRHIQAEDDISGFANIIRQITEPRSPTLLAWGEVAGILDLDKAETVWDIATRAHIPWLPELSEFRAKGTIVDQNRVKLAANSGLAGSDALSALVRRGNVQFTTEAAHAIARYFDQEMMQSFLESNRRVVVTPSLMRAAAANGKYGASVIRLLLKSLDDFVITEDFVMMLKINHSCSQDIVEFLLHENVKISNEALASLVAIFGAKIIKYVQSSQWDDVLITEAVVEAAAACQDGEEAMTLLLEQREKEIEITEGVLQAAASSEYDDSGAVMEILIKRENRVDITEDVVIAAALNREKGIEVMSVLLDECRDEIQITEDVFRAAVRNYTHSKRMTLLLLENNANEIGVTEDMLIDSAMNSATSRAAMALLLEKSENKLKITEAVLEAAVEHGVGGGALMTWLFEKHGDEIHVTEPVIMAAASSWDADIAIELLLEYRGNDVRCTENVIKAAARSFRGSTKVMALLLEARGDEIQITEDILVAVADNYGSGLETMRLLLARRPNEVKITESVMRAAAGNRSLGFELVSLLLKERGDEVRITETVARAAAASQGRPTMALLLEKRGSEFQITEDVVEAAAWNSSSDAIALLLEKCGSQIKITEEVIKAAAESHSNEGMRFLLEKCEKEIKITEDIVKAAVGGFRDCTLVMTLLFEKYGSKVEITEDVIITAARNHDNAAPILTTLLRKSNVKITEQITKAMAKNFTCGRAMMIWLLEKYGSEVKITEDVMIAAAKNREKSRAVLALLFQKRRDEIKITEKIVKTAARKSRAALLFLLEKFASEIQITESIVKAAVSNQRSGRAVVLLLFKTYGEMIKITEDIVLAAVGGGRSSRSIMQLLFRERGSEITITEKVMKAAVGNDRGITSLLLEERGNEIEITEDILITAAGNVYYGEDVMNLLLDKRLSDVSALVRDSVCLAAAASGQKDVLKLLCNRHGFLPLRKEWATIAAFFNAAKGGDVVTVDKLLKEGVDPDVENPDLTFITPLCAATRYGHTAIVELLTQRKDVNVNVNVLSKKGRSPIFWPSANGDEAIVKLLIAAGAKVDVVDDYGYTPASLARYHGYGRIAEMLERSSSER</sequence>
<proteinExistence type="predicted"/>
<evidence type="ECO:0000256" key="2">
    <source>
        <dbReference type="PROSITE-ProRule" id="PRU00023"/>
    </source>
</evidence>
<dbReference type="InterPro" id="IPR055530">
    <property type="entry name" value="DUF7104"/>
</dbReference>
<reference evidence="4 5" key="1">
    <citation type="submission" date="2016-07" db="EMBL/GenBank/DDBJ databases">
        <title>Multiple horizontal gene transfer events from other fungi enriched the ability of initially mycotrophic Trichoderma (Ascomycota) to feed on dead plant biomass.</title>
        <authorList>
            <consortium name="DOE Joint Genome Institute"/>
            <person name="Aerts A."/>
            <person name="Atanasova L."/>
            <person name="Chenthamara K."/>
            <person name="Zhang J."/>
            <person name="Grujic M."/>
            <person name="Henrissat B."/>
            <person name="Kuo A."/>
            <person name="Salamov A."/>
            <person name="Lipzen A."/>
            <person name="Labutti K."/>
            <person name="Barry K."/>
            <person name="Miao Y."/>
            <person name="Rahimi M.J."/>
            <person name="Shen Q."/>
            <person name="Grigoriev I.V."/>
            <person name="Kubicek C.P."/>
            <person name="Druzhinina I.S."/>
        </authorList>
    </citation>
    <scope>NUCLEOTIDE SEQUENCE [LARGE SCALE GENOMIC DNA]</scope>
    <source>
        <strain evidence="4 5">CBS 433.97</strain>
    </source>
</reference>
<dbReference type="Pfam" id="PF24883">
    <property type="entry name" value="NPHP3_N"/>
    <property type="match status" value="1"/>
</dbReference>
<dbReference type="InterPro" id="IPR002110">
    <property type="entry name" value="Ankyrin_rpt"/>
</dbReference>
<organism evidence="4 5">
    <name type="scientific">Trichoderma asperellum (strain ATCC 204424 / CBS 433.97 / NBRC 101777)</name>
    <dbReference type="NCBI Taxonomy" id="1042311"/>
    <lineage>
        <taxon>Eukaryota</taxon>
        <taxon>Fungi</taxon>
        <taxon>Dikarya</taxon>
        <taxon>Ascomycota</taxon>
        <taxon>Pezizomycotina</taxon>
        <taxon>Sordariomycetes</taxon>
        <taxon>Hypocreomycetidae</taxon>
        <taxon>Hypocreales</taxon>
        <taxon>Hypocreaceae</taxon>
        <taxon>Trichoderma</taxon>
    </lineage>
</organism>
<gene>
    <name evidence="4" type="ORF">M441DRAFT_62782</name>
</gene>
<dbReference type="OrthoDB" id="4894031at2759"/>
<dbReference type="InterPro" id="IPR036770">
    <property type="entry name" value="Ankyrin_rpt-contain_sf"/>
</dbReference>
<dbReference type="Gene3D" id="1.25.40.20">
    <property type="entry name" value="Ankyrin repeat-containing domain"/>
    <property type="match status" value="1"/>
</dbReference>